<dbReference type="RefSeq" id="WP_176638501.1">
    <property type="nucleotide sequence ID" value="NZ_JABXXP010000003.1"/>
</dbReference>
<evidence type="ECO:0000313" key="2">
    <source>
        <dbReference type="Proteomes" id="UP000534870"/>
    </source>
</evidence>
<name>A0A7Y7M3H2_9PROT</name>
<gene>
    <name evidence="1" type="ORF">HUK84_00795</name>
</gene>
<reference evidence="1 2" key="1">
    <citation type="submission" date="2020-06" db="EMBL/GenBank/DDBJ databases">
        <title>Description of novel acetic acid bacteria.</title>
        <authorList>
            <person name="Sombolestani A."/>
        </authorList>
    </citation>
    <scope>NUCLEOTIDE SEQUENCE [LARGE SCALE GENOMIC DNA]</scope>
    <source>
        <strain evidence="1 2">LMG 31431</strain>
    </source>
</reference>
<protein>
    <submittedName>
        <fullName evidence="1">Uncharacterized protein</fullName>
    </submittedName>
</protein>
<evidence type="ECO:0000313" key="1">
    <source>
        <dbReference type="EMBL" id="NVN09700.1"/>
    </source>
</evidence>
<comment type="caution">
    <text evidence="1">The sequence shown here is derived from an EMBL/GenBank/DDBJ whole genome shotgun (WGS) entry which is preliminary data.</text>
</comment>
<dbReference type="EMBL" id="JABXXP010000003">
    <property type="protein sequence ID" value="NVN09700.1"/>
    <property type="molecule type" value="Genomic_DNA"/>
</dbReference>
<organism evidence="1 2">
    <name type="scientific">Nguyenibacter vanlangensis</name>
    <dbReference type="NCBI Taxonomy" id="1216886"/>
    <lineage>
        <taxon>Bacteria</taxon>
        <taxon>Pseudomonadati</taxon>
        <taxon>Pseudomonadota</taxon>
        <taxon>Alphaproteobacteria</taxon>
        <taxon>Acetobacterales</taxon>
        <taxon>Acetobacteraceae</taxon>
        <taxon>Nguyenibacter</taxon>
    </lineage>
</organism>
<accession>A0A7Y7M3H2</accession>
<dbReference type="AlphaFoldDB" id="A0A7Y7M3H2"/>
<dbReference type="Proteomes" id="UP000534870">
    <property type="component" value="Unassembled WGS sequence"/>
</dbReference>
<sequence>MQTLLLDRTTWDLVSDASGNIAVASEPYSLAQDASSYVRTFSNECWFNQDLGIPFFAQILGYLPPANLVRSYIISNAEQVPDVASAQCFFTAFNARALSGQIQITSVTGATASVGF</sequence>
<proteinExistence type="predicted"/>